<dbReference type="Pfam" id="PF03706">
    <property type="entry name" value="LPG_synthase_TM"/>
    <property type="match status" value="1"/>
</dbReference>
<dbReference type="OrthoDB" id="2542372at2"/>
<evidence type="ECO:0000256" key="5">
    <source>
        <dbReference type="ARBA" id="ARBA00023136"/>
    </source>
</evidence>
<feature type="transmembrane region" description="Helical" evidence="6">
    <location>
        <begin position="277"/>
        <end position="304"/>
    </location>
</feature>
<evidence type="ECO:0000256" key="3">
    <source>
        <dbReference type="ARBA" id="ARBA00022692"/>
    </source>
</evidence>
<dbReference type="PATRIC" id="fig|111780.3.peg.4027"/>
<keyword evidence="8" id="KW-1185">Reference proteome</keyword>
<dbReference type="InterPro" id="IPR022791">
    <property type="entry name" value="L-PG_synthase/AglD"/>
</dbReference>
<name>K9XZ99_STAC7</name>
<dbReference type="Proteomes" id="UP000010473">
    <property type="component" value="Chromosome"/>
</dbReference>
<keyword evidence="2" id="KW-1003">Cell membrane</keyword>
<dbReference type="AlphaFoldDB" id="K9XZ99"/>
<organism evidence="7 8">
    <name type="scientific">Stanieria cyanosphaera (strain ATCC 29371 / PCC 7437)</name>
    <dbReference type="NCBI Taxonomy" id="111780"/>
    <lineage>
        <taxon>Bacteria</taxon>
        <taxon>Bacillati</taxon>
        <taxon>Cyanobacteriota</taxon>
        <taxon>Cyanophyceae</taxon>
        <taxon>Pleurocapsales</taxon>
        <taxon>Dermocarpellaceae</taxon>
        <taxon>Stanieria</taxon>
    </lineage>
</organism>
<sequence>MKQIIAPLKPYLRWFILGGSLFFLLKTFKDRFAEVTTIKVSSQGWWLLVAALIITLVAHIWSGYVWTWILAVFRQSFNRWWGIKIYLITNIAKYLPGNIWHFYGRISAVSKAGGSLGEATLSVLLEPLLMAAAALLIGLVSSLMGWVHTSFSIQVWSLQILALTTVLIGIHPRILQPILQRLSRSKAQLTEGNQVHLHTYPLLPLIGEIGFVLLRGVGFILTVFALYSFTPQQIPSLMSAFSFAWLLGLIVPGAPGGIGVFEATAIAILADSPISQGVILAAVACFRLISILAEAIAAGLAWLLPQLNN</sequence>
<feature type="transmembrane region" description="Helical" evidence="6">
    <location>
        <begin position="212"/>
        <end position="230"/>
    </location>
</feature>
<gene>
    <name evidence="7" type="ordered locus">Sta7437_3880</name>
</gene>
<comment type="subcellular location">
    <subcellularLocation>
        <location evidence="1">Cell membrane</location>
        <topology evidence="1">Multi-pass membrane protein</topology>
    </subcellularLocation>
</comment>
<feature type="transmembrane region" description="Helical" evidence="6">
    <location>
        <begin position="242"/>
        <end position="270"/>
    </location>
</feature>
<dbReference type="STRING" id="111780.Sta7437_3880"/>
<feature type="transmembrane region" description="Helical" evidence="6">
    <location>
        <begin position="128"/>
        <end position="147"/>
    </location>
</feature>
<dbReference type="RefSeq" id="WP_015195023.1">
    <property type="nucleotide sequence ID" value="NC_019748.1"/>
</dbReference>
<reference evidence="8" key="1">
    <citation type="journal article" date="2013" name="Proc. Natl. Acad. Sci. U.S.A.">
        <title>Improving the coverage of the cyanobacterial phylum using diversity-driven genome sequencing.</title>
        <authorList>
            <person name="Shih P.M."/>
            <person name="Wu D."/>
            <person name="Latifi A."/>
            <person name="Axen S.D."/>
            <person name="Fewer D.P."/>
            <person name="Talla E."/>
            <person name="Calteau A."/>
            <person name="Cai F."/>
            <person name="Tandeau de Marsac N."/>
            <person name="Rippka R."/>
            <person name="Herdman M."/>
            <person name="Sivonen K."/>
            <person name="Coursin T."/>
            <person name="Laurent T."/>
            <person name="Goodwin L."/>
            <person name="Nolan M."/>
            <person name="Davenport K.W."/>
            <person name="Han C.S."/>
            <person name="Rubin E.M."/>
            <person name="Eisen J.A."/>
            <person name="Woyke T."/>
            <person name="Gugger M."/>
            <person name="Kerfeld C.A."/>
        </authorList>
    </citation>
    <scope>NUCLEOTIDE SEQUENCE [LARGE SCALE GENOMIC DNA]</scope>
    <source>
        <strain evidence="8">ATCC 29371 / PCC 7437</strain>
    </source>
</reference>
<keyword evidence="4 6" id="KW-1133">Transmembrane helix</keyword>
<dbReference type="eggNOG" id="COG0392">
    <property type="taxonomic scope" value="Bacteria"/>
</dbReference>
<evidence type="ECO:0000256" key="4">
    <source>
        <dbReference type="ARBA" id="ARBA00022989"/>
    </source>
</evidence>
<keyword evidence="5 6" id="KW-0472">Membrane</keyword>
<dbReference type="KEGG" id="scs:Sta7437_3880"/>
<keyword evidence="3 6" id="KW-0812">Transmembrane</keyword>
<dbReference type="EMBL" id="CP003653">
    <property type="protein sequence ID" value="AFZ37364.1"/>
    <property type="molecule type" value="Genomic_DNA"/>
</dbReference>
<accession>K9XZ99</accession>
<dbReference type="GO" id="GO:0005886">
    <property type="term" value="C:plasma membrane"/>
    <property type="evidence" value="ECO:0007669"/>
    <property type="project" value="UniProtKB-SubCell"/>
</dbReference>
<evidence type="ECO:0000256" key="6">
    <source>
        <dbReference type="SAM" id="Phobius"/>
    </source>
</evidence>
<protein>
    <submittedName>
        <fullName evidence="7">Uncharacterized protein</fullName>
    </submittedName>
</protein>
<feature type="transmembrane region" description="Helical" evidence="6">
    <location>
        <begin position="45"/>
        <end position="73"/>
    </location>
</feature>
<feature type="transmembrane region" description="Helical" evidence="6">
    <location>
        <begin position="153"/>
        <end position="175"/>
    </location>
</feature>
<evidence type="ECO:0000313" key="7">
    <source>
        <dbReference type="EMBL" id="AFZ37364.1"/>
    </source>
</evidence>
<evidence type="ECO:0000256" key="2">
    <source>
        <dbReference type="ARBA" id="ARBA00022475"/>
    </source>
</evidence>
<evidence type="ECO:0000313" key="8">
    <source>
        <dbReference type="Proteomes" id="UP000010473"/>
    </source>
</evidence>
<evidence type="ECO:0000256" key="1">
    <source>
        <dbReference type="ARBA" id="ARBA00004651"/>
    </source>
</evidence>
<proteinExistence type="predicted"/>
<dbReference type="HOGENOM" id="CLU_051659_0_0_3"/>